<comment type="caution">
    <text evidence="7">The sequence shown here is derived from an EMBL/GenBank/DDBJ whole genome shotgun (WGS) entry which is preliminary data.</text>
</comment>
<evidence type="ECO:0000256" key="2">
    <source>
        <dbReference type="ARBA" id="ARBA00006070"/>
    </source>
</evidence>
<dbReference type="PANTHER" id="PTHR10743">
    <property type="entry name" value="PROTEIN RER1"/>
    <property type="match status" value="1"/>
</dbReference>
<dbReference type="GO" id="GO:0005783">
    <property type="term" value="C:endoplasmic reticulum"/>
    <property type="evidence" value="ECO:0007669"/>
    <property type="project" value="GOC"/>
</dbReference>
<protein>
    <submittedName>
        <fullName evidence="7">Retrieval of early ER protein Rer1</fullName>
    </submittedName>
</protein>
<reference evidence="7 8" key="1">
    <citation type="journal article" date="2018" name="Mol. Plant">
        <title>The genome of Artemisia annua provides insight into the evolution of Asteraceae family and artemisinin biosynthesis.</title>
        <authorList>
            <person name="Shen Q."/>
            <person name="Zhang L."/>
            <person name="Liao Z."/>
            <person name="Wang S."/>
            <person name="Yan T."/>
            <person name="Shi P."/>
            <person name="Liu M."/>
            <person name="Fu X."/>
            <person name="Pan Q."/>
            <person name="Wang Y."/>
            <person name="Lv Z."/>
            <person name="Lu X."/>
            <person name="Zhang F."/>
            <person name="Jiang W."/>
            <person name="Ma Y."/>
            <person name="Chen M."/>
            <person name="Hao X."/>
            <person name="Li L."/>
            <person name="Tang Y."/>
            <person name="Lv G."/>
            <person name="Zhou Y."/>
            <person name="Sun X."/>
            <person name="Brodelius P.E."/>
            <person name="Rose J.K.C."/>
            <person name="Tang K."/>
        </authorList>
    </citation>
    <scope>NUCLEOTIDE SEQUENCE [LARGE SCALE GENOMIC DNA]</scope>
    <source>
        <strain evidence="8">cv. Huhao1</strain>
        <tissue evidence="7">Leaf</tissue>
    </source>
</reference>
<evidence type="ECO:0000256" key="5">
    <source>
        <dbReference type="ARBA" id="ARBA00023136"/>
    </source>
</evidence>
<keyword evidence="8" id="KW-1185">Reference proteome</keyword>
<evidence type="ECO:0000256" key="1">
    <source>
        <dbReference type="ARBA" id="ARBA00004141"/>
    </source>
</evidence>
<feature type="transmembrane region" description="Helical" evidence="6">
    <location>
        <begin position="59"/>
        <end position="80"/>
    </location>
</feature>
<evidence type="ECO:0000313" key="8">
    <source>
        <dbReference type="Proteomes" id="UP000245207"/>
    </source>
</evidence>
<evidence type="ECO:0000256" key="6">
    <source>
        <dbReference type="SAM" id="Phobius"/>
    </source>
</evidence>
<dbReference type="GO" id="GO:0006890">
    <property type="term" value="P:retrograde vesicle-mediated transport, Golgi to endoplasmic reticulum"/>
    <property type="evidence" value="ECO:0007669"/>
    <property type="project" value="TreeGrafter"/>
</dbReference>
<accession>A0A2U1MHG2</accession>
<dbReference type="Proteomes" id="UP000245207">
    <property type="component" value="Unassembled WGS sequence"/>
</dbReference>
<dbReference type="GO" id="GO:0006621">
    <property type="term" value="P:protein retention in ER lumen"/>
    <property type="evidence" value="ECO:0007669"/>
    <property type="project" value="TreeGrafter"/>
</dbReference>
<name>A0A2U1MHG2_ARTAN</name>
<keyword evidence="5 6" id="KW-0472">Membrane</keyword>
<evidence type="ECO:0000256" key="4">
    <source>
        <dbReference type="ARBA" id="ARBA00022989"/>
    </source>
</evidence>
<dbReference type="EMBL" id="PKPP01005288">
    <property type="protein sequence ID" value="PWA60697.1"/>
    <property type="molecule type" value="Genomic_DNA"/>
</dbReference>
<dbReference type="OrthoDB" id="448250at2759"/>
<feature type="transmembrane region" description="Helical" evidence="6">
    <location>
        <begin position="112"/>
        <end position="135"/>
    </location>
</feature>
<evidence type="ECO:0000313" key="7">
    <source>
        <dbReference type="EMBL" id="PWA60697.1"/>
    </source>
</evidence>
<keyword evidence="4 6" id="KW-1133">Transmembrane helix</keyword>
<sequence>MEGIKAAGAATLDQSRQLRRLYRIYLDKTVLHVRNRWLGTATLAFILVLRVIHLQRGYFIIYLLWSFTLILLGCFLSPLVHPTKINATDGSLLPMKGSDEFRPFIRRLSEFTFWYTVTKAFIISILMTFFEIFLFPFLNGPMIIVCLFLMFSMTMSRIITYMKEYKYVPFSIGKQKYGGKILPSSDSSGGRWILSILKVNGDAGERTDLKHIEV</sequence>
<proteinExistence type="inferred from homology"/>
<dbReference type="Pfam" id="PF03248">
    <property type="entry name" value="Rer1"/>
    <property type="match status" value="1"/>
</dbReference>
<dbReference type="PANTHER" id="PTHR10743:SF17">
    <property type="entry name" value="PROTEIN RER1A"/>
    <property type="match status" value="1"/>
</dbReference>
<dbReference type="GO" id="GO:0000139">
    <property type="term" value="C:Golgi membrane"/>
    <property type="evidence" value="ECO:0007669"/>
    <property type="project" value="TreeGrafter"/>
</dbReference>
<evidence type="ECO:0000256" key="3">
    <source>
        <dbReference type="ARBA" id="ARBA00022692"/>
    </source>
</evidence>
<feature type="transmembrane region" description="Helical" evidence="6">
    <location>
        <begin position="37"/>
        <end position="53"/>
    </location>
</feature>
<organism evidence="7 8">
    <name type="scientific">Artemisia annua</name>
    <name type="common">Sweet wormwood</name>
    <dbReference type="NCBI Taxonomy" id="35608"/>
    <lineage>
        <taxon>Eukaryota</taxon>
        <taxon>Viridiplantae</taxon>
        <taxon>Streptophyta</taxon>
        <taxon>Embryophyta</taxon>
        <taxon>Tracheophyta</taxon>
        <taxon>Spermatophyta</taxon>
        <taxon>Magnoliopsida</taxon>
        <taxon>eudicotyledons</taxon>
        <taxon>Gunneridae</taxon>
        <taxon>Pentapetalae</taxon>
        <taxon>asterids</taxon>
        <taxon>campanulids</taxon>
        <taxon>Asterales</taxon>
        <taxon>Asteraceae</taxon>
        <taxon>Asteroideae</taxon>
        <taxon>Anthemideae</taxon>
        <taxon>Artemisiinae</taxon>
        <taxon>Artemisia</taxon>
    </lineage>
</organism>
<dbReference type="STRING" id="35608.A0A2U1MHG2"/>
<comment type="similarity">
    <text evidence="2">Belongs to the RER1 family.</text>
</comment>
<dbReference type="AlphaFoldDB" id="A0A2U1MHG2"/>
<gene>
    <name evidence="7" type="ORF">CTI12_AA380300</name>
</gene>
<keyword evidence="3 6" id="KW-0812">Transmembrane</keyword>
<feature type="transmembrane region" description="Helical" evidence="6">
    <location>
        <begin position="141"/>
        <end position="160"/>
    </location>
</feature>
<comment type="subcellular location">
    <subcellularLocation>
        <location evidence="1">Membrane</location>
        <topology evidence="1">Multi-pass membrane protein</topology>
    </subcellularLocation>
</comment>
<dbReference type="InterPro" id="IPR004932">
    <property type="entry name" value="Rer1"/>
</dbReference>